<sequence length="121" mass="12811">MSKVKAVRGATQVEANTPAAISEATQELLLEMLKANELDVEDVISVIFTVSPDLDAAFPASSAREVGFADTPLLCAVEIGVPGALDRVVRILIHCNVKNDGATISHIYLHGAKSLRSDIAK</sequence>
<dbReference type="SUPFAM" id="SSF55298">
    <property type="entry name" value="YjgF-like"/>
    <property type="match status" value="1"/>
</dbReference>
<evidence type="ECO:0000313" key="1">
    <source>
        <dbReference type="EMBL" id="CAB4871224.1"/>
    </source>
</evidence>
<dbReference type="GO" id="GO:0004106">
    <property type="term" value="F:chorismate mutase activity"/>
    <property type="evidence" value="ECO:0007669"/>
    <property type="project" value="TreeGrafter"/>
</dbReference>
<dbReference type="NCBIfam" id="TIGR01796">
    <property type="entry name" value="CM_mono_aroH"/>
    <property type="match status" value="1"/>
</dbReference>
<organism evidence="1">
    <name type="scientific">freshwater metagenome</name>
    <dbReference type="NCBI Taxonomy" id="449393"/>
    <lineage>
        <taxon>unclassified sequences</taxon>
        <taxon>metagenomes</taxon>
        <taxon>ecological metagenomes</taxon>
    </lineage>
</organism>
<reference evidence="1" key="1">
    <citation type="submission" date="2020-05" db="EMBL/GenBank/DDBJ databases">
        <authorList>
            <person name="Chiriac C."/>
            <person name="Salcher M."/>
            <person name="Ghai R."/>
            <person name="Kavagutti S V."/>
        </authorList>
    </citation>
    <scope>NUCLEOTIDE SEQUENCE</scope>
</reference>
<dbReference type="EMBL" id="CAFBLW010000015">
    <property type="protein sequence ID" value="CAB4871224.1"/>
    <property type="molecule type" value="Genomic_DNA"/>
</dbReference>
<dbReference type="CDD" id="cd02185">
    <property type="entry name" value="AroH"/>
    <property type="match status" value="1"/>
</dbReference>
<dbReference type="InterPro" id="IPR008243">
    <property type="entry name" value="Chorismate_mutase_AroH"/>
</dbReference>
<accession>A0A6J7DRA4</accession>
<dbReference type="AlphaFoldDB" id="A0A6J7DRA4"/>
<dbReference type="PANTHER" id="PTHR21164">
    <property type="entry name" value="CHORISMATE MUTASE"/>
    <property type="match status" value="1"/>
</dbReference>
<proteinExistence type="predicted"/>
<name>A0A6J7DRA4_9ZZZZ</name>
<dbReference type="InterPro" id="IPR035959">
    <property type="entry name" value="RutC-like_sf"/>
</dbReference>
<gene>
    <name evidence="1" type="ORF">UFOPK3461_00339</name>
</gene>
<dbReference type="PANTHER" id="PTHR21164:SF0">
    <property type="entry name" value="CHORISMATE MUTASE AROH"/>
    <property type="match status" value="1"/>
</dbReference>
<dbReference type="PIRSF" id="PIRSF005965">
    <property type="entry name" value="Chor_mut_AroH"/>
    <property type="match status" value="1"/>
</dbReference>
<protein>
    <submittedName>
        <fullName evidence="1">Unannotated protein</fullName>
    </submittedName>
</protein>
<dbReference type="GO" id="GO:0046417">
    <property type="term" value="P:chorismate metabolic process"/>
    <property type="evidence" value="ECO:0007669"/>
    <property type="project" value="TreeGrafter"/>
</dbReference>
<dbReference type="Pfam" id="PF07736">
    <property type="entry name" value="CM_1"/>
    <property type="match status" value="1"/>
</dbReference>
<dbReference type="PROSITE" id="PS51167">
    <property type="entry name" value="CHORISMATE_MUT_1"/>
    <property type="match status" value="1"/>
</dbReference>
<dbReference type="Gene3D" id="3.30.1330.40">
    <property type="entry name" value="RutC-like"/>
    <property type="match status" value="1"/>
</dbReference>